<organism evidence="2">
    <name type="scientific">Arundo donax</name>
    <name type="common">Giant reed</name>
    <name type="synonym">Donax arundinaceus</name>
    <dbReference type="NCBI Taxonomy" id="35708"/>
    <lineage>
        <taxon>Eukaryota</taxon>
        <taxon>Viridiplantae</taxon>
        <taxon>Streptophyta</taxon>
        <taxon>Embryophyta</taxon>
        <taxon>Tracheophyta</taxon>
        <taxon>Spermatophyta</taxon>
        <taxon>Magnoliopsida</taxon>
        <taxon>Liliopsida</taxon>
        <taxon>Poales</taxon>
        <taxon>Poaceae</taxon>
        <taxon>PACMAD clade</taxon>
        <taxon>Arundinoideae</taxon>
        <taxon>Arundineae</taxon>
        <taxon>Arundo</taxon>
    </lineage>
</organism>
<feature type="chain" id="PRO_5002064383" evidence="1">
    <location>
        <begin position="17"/>
        <end position="42"/>
    </location>
</feature>
<proteinExistence type="predicted"/>
<sequence>MLKWSVVSSLCPLAYAQLTLMDCPKICLPLSVMIASSADRRS</sequence>
<reference evidence="2" key="1">
    <citation type="submission" date="2014-09" db="EMBL/GenBank/DDBJ databases">
        <authorList>
            <person name="Magalhaes I.L.F."/>
            <person name="Oliveira U."/>
            <person name="Santos F.R."/>
            <person name="Vidigal T.H.D.A."/>
            <person name="Brescovit A.D."/>
            <person name="Santos A.J."/>
        </authorList>
    </citation>
    <scope>NUCLEOTIDE SEQUENCE</scope>
    <source>
        <tissue evidence="2">Shoot tissue taken approximately 20 cm above the soil surface</tissue>
    </source>
</reference>
<name>A0A0A9EM61_ARUDO</name>
<dbReference type="EMBL" id="GBRH01200803">
    <property type="protein sequence ID" value="JAD97092.1"/>
    <property type="molecule type" value="Transcribed_RNA"/>
</dbReference>
<protein>
    <submittedName>
        <fullName evidence="2">Uncharacterized protein</fullName>
    </submittedName>
</protein>
<keyword evidence="1" id="KW-0732">Signal</keyword>
<reference evidence="2" key="2">
    <citation type="journal article" date="2015" name="Data Brief">
        <title>Shoot transcriptome of the giant reed, Arundo donax.</title>
        <authorList>
            <person name="Barrero R.A."/>
            <person name="Guerrero F.D."/>
            <person name="Moolhuijzen P."/>
            <person name="Goolsby J.A."/>
            <person name="Tidwell J."/>
            <person name="Bellgard S.E."/>
            <person name="Bellgard M.I."/>
        </authorList>
    </citation>
    <scope>NUCLEOTIDE SEQUENCE</scope>
    <source>
        <tissue evidence="2">Shoot tissue taken approximately 20 cm above the soil surface</tissue>
    </source>
</reference>
<accession>A0A0A9EM61</accession>
<feature type="signal peptide" evidence="1">
    <location>
        <begin position="1"/>
        <end position="16"/>
    </location>
</feature>
<evidence type="ECO:0000256" key="1">
    <source>
        <dbReference type="SAM" id="SignalP"/>
    </source>
</evidence>
<dbReference type="AlphaFoldDB" id="A0A0A9EM61"/>
<evidence type="ECO:0000313" key="2">
    <source>
        <dbReference type="EMBL" id="JAD97092.1"/>
    </source>
</evidence>